<gene>
    <name evidence="5" type="ORF">KHY36_02400</name>
</gene>
<dbReference type="Proteomes" id="UP000759273">
    <property type="component" value="Unassembled WGS sequence"/>
</dbReference>
<keyword evidence="1" id="KW-0238">DNA-binding</keyword>
<dbReference type="InterPro" id="IPR006119">
    <property type="entry name" value="Resolv_N"/>
</dbReference>
<dbReference type="InterPro" id="IPR036162">
    <property type="entry name" value="Resolvase-like_N_sf"/>
</dbReference>
<proteinExistence type="predicted"/>
<dbReference type="Pfam" id="PF00239">
    <property type="entry name" value="Resolvase"/>
    <property type="match status" value="1"/>
</dbReference>
<organism evidence="5 6">
    <name type="scientific">Subdoligranulum variabile</name>
    <dbReference type="NCBI Taxonomy" id="214851"/>
    <lineage>
        <taxon>Bacteria</taxon>
        <taxon>Bacillati</taxon>
        <taxon>Bacillota</taxon>
        <taxon>Clostridia</taxon>
        <taxon>Eubacteriales</taxon>
        <taxon>Oscillospiraceae</taxon>
        <taxon>Subdoligranulum</taxon>
    </lineage>
</organism>
<dbReference type="Pfam" id="PF13408">
    <property type="entry name" value="Zn_ribbon_recom"/>
    <property type="match status" value="1"/>
</dbReference>
<evidence type="ECO:0000256" key="2">
    <source>
        <dbReference type="ARBA" id="ARBA00023172"/>
    </source>
</evidence>
<reference evidence="5" key="1">
    <citation type="submission" date="2021-02" db="EMBL/GenBank/DDBJ databases">
        <title>Infant gut strain persistence is associated with maternal origin, phylogeny, and functional potential including surface adhesion and iron acquisition.</title>
        <authorList>
            <person name="Lou Y.C."/>
        </authorList>
    </citation>
    <scope>NUCLEOTIDE SEQUENCE</scope>
    <source>
        <strain evidence="5">L3_101_000M1_dasL3_101_000M1_concoct_87</strain>
    </source>
</reference>
<sequence length="509" mass="58346">MPQVQVIQPIQQQPKRLRVAAYARVSSDSEDQLNSLAVQVDYYTHLIQENPNWEFAGIYTDEGITGTSTKRREQFNRLMDDCRAGLIDRVLVKSASRFARNTADALSSVRELKSLGVTVAFEKEGFDTETSNGEMLLSIICAVAQEESLSISQNMKWGIHKRMRTGNYITNATPFGYTQINHQLVPEKNNAMIVNDIFKSYLSGMSINEIAEHLNTIYPKENSKWNPRTIHAILRNEKYIGDSLYQKTYTTDSLPLKRYLNTGQRSKYYAMETHEGIISKTDYEKVQNLLAKKSITGEIDRTCVFSKKIYCSICGAICSRKGPPTQGFVWCCRTHLQSKALCLLKSIREDELQQAFLSIYNRLQCNQKTILEPLVDDLLGLRHLQEQKYKKRLALGEDIQHLAKQKHNLTRIHTLGYIEEPQFIERSAAIEQQIRERKQQLSRNDMSNTSEKILQKTRLIQKKLSSTPPLELFDESVFKELVKKVLISNTAIQFELINGMKLSESRAAT</sequence>
<dbReference type="PANTHER" id="PTHR30461">
    <property type="entry name" value="DNA-INVERTASE FROM LAMBDOID PROPHAGE"/>
    <property type="match status" value="1"/>
</dbReference>
<dbReference type="PANTHER" id="PTHR30461:SF2">
    <property type="entry name" value="SERINE RECOMBINASE PINE-RELATED"/>
    <property type="match status" value="1"/>
</dbReference>
<dbReference type="AlphaFoldDB" id="A0A943D9K1"/>
<dbReference type="GO" id="GO:0000150">
    <property type="term" value="F:DNA strand exchange activity"/>
    <property type="evidence" value="ECO:0007669"/>
    <property type="project" value="InterPro"/>
</dbReference>
<dbReference type="CDD" id="cd00338">
    <property type="entry name" value="Ser_Recombinase"/>
    <property type="match status" value="1"/>
</dbReference>
<evidence type="ECO:0000313" key="5">
    <source>
        <dbReference type="EMBL" id="MBS5331365.1"/>
    </source>
</evidence>
<dbReference type="InterPro" id="IPR025827">
    <property type="entry name" value="Zn_ribbon_recom_dom"/>
</dbReference>
<accession>A0A943D9K1</accession>
<dbReference type="EMBL" id="JAGZGG010000003">
    <property type="protein sequence ID" value="MBS5331365.1"/>
    <property type="molecule type" value="Genomic_DNA"/>
</dbReference>
<dbReference type="Gene3D" id="3.90.1750.20">
    <property type="entry name" value="Putative Large Serine Recombinase, Chain B, Domain 2"/>
    <property type="match status" value="1"/>
</dbReference>
<evidence type="ECO:0000256" key="1">
    <source>
        <dbReference type="ARBA" id="ARBA00023125"/>
    </source>
</evidence>
<dbReference type="InterPro" id="IPR050639">
    <property type="entry name" value="SSR_resolvase"/>
</dbReference>
<feature type="domain" description="Recombinase" evidence="4">
    <location>
        <begin position="174"/>
        <end position="296"/>
    </location>
</feature>
<dbReference type="GO" id="GO:0003677">
    <property type="term" value="F:DNA binding"/>
    <property type="evidence" value="ECO:0007669"/>
    <property type="project" value="UniProtKB-KW"/>
</dbReference>
<dbReference type="InterPro" id="IPR038109">
    <property type="entry name" value="DNA_bind_recomb_sf"/>
</dbReference>
<protein>
    <submittedName>
        <fullName evidence="5">Recombinase family protein</fullName>
    </submittedName>
</protein>
<name>A0A943D9K1_9FIRM</name>
<dbReference type="Pfam" id="PF07508">
    <property type="entry name" value="Recombinase"/>
    <property type="match status" value="1"/>
</dbReference>
<dbReference type="SUPFAM" id="SSF53041">
    <property type="entry name" value="Resolvase-like"/>
    <property type="match status" value="1"/>
</dbReference>
<evidence type="ECO:0000313" key="6">
    <source>
        <dbReference type="Proteomes" id="UP000759273"/>
    </source>
</evidence>
<dbReference type="Gene3D" id="3.40.50.1390">
    <property type="entry name" value="Resolvase, N-terminal catalytic domain"/>
    <property type="match status" value="1"/>
</dbReference>
<dbReference type="SMART" id="SM00857">
    <property type="entry name" value="Resolvase"/>
    <property type="match status" value="1"/>
</dbReference>
<dbReference type="PROSITE" id="PS51737">
    <property type="entry name" value="RECOMBINASE_DNA_BIND"/>
    <property type="match status" value="1"/>
</dbReference>
<comment type="caution">
    <text evidence="5">The sequence shown here is derived from an EMBL/GenBank/DDBJ whole genome shotgun (WGS) entry which is preliminary data.</text>
</comment>
<evidence type="ECO:0000259" key="3">
    <source>
        <dbReference type="PROSITE" id="PS51736"/>
    </source>
</evidence>
<keyword evidence="2" id="KW-0233">DNA recombination</keyword>
<dbReference type="InterPro" id="IPR011109">
    <property type="entry name" value="DNA_bind_recombinase_dom"/>
</dbReference>
<evidence type="ECO:0000259" key="4">
    <source>
        <dbReference type="PROSITE" id="PS51737"/>
    </source>
</evidence>
<dbReference type="PROSITE" id="PS51736">
    <property type="entry name" value="RECOMBINASES_3"/>
    <property type="match status" value="1"/>
</dbReference>
<feature type="domain" description="Resolvase/invertase-type recombinase catalytic" evidence="3">
    <location>
        <begin position="18"/>
        <end position="166"/>
    </location>
</feature>